<dbReference type="PROSITE" id="PS51257">
    <property type="entry name" value="PROKAR_LIPOPROTEIN"/>
    <property type="match status" value="1"/>
</dbReference>
<keyword evidence="2" id="KW-0732">Signal</keyword>
<feature type="signal peptide" evidence="2">
    <location>
        <begin position="1"/>
        <end position="19"/>
    </location>
</feature>
<gene>
    <name evidence="3" type="ORF">SP6_30_01440</name>
</gene>
<evidence type="ECO:0000256" key="1">
    <source>
        <dbReference type="SAM" id="MobiDB-lite"/>
    </source>
</evidence>
<evidence type="ECO:0000256" key="2">
    <source>
        <dbReference type="SAM" id="SignalP"/>
    </source>
</evidence>
<feature type="chain" id="PRO_5002210221" evidence="2">
    <location>
        <begin position="20"/>
        <end position="214"/>
    </location>
</feature>
<dbReference type="Proteomes" id="UP000032025">
    <property type="component" value="Unassembled WGS sequence"/>
</dbReference>
<dbReference type="AlphaFoldDB" id="A0A0C9NH15"/>
<dbReference type="RefSeq" id="WP_007405027.1">
    <property type="nucleotide sequence ID" value="NZ_BBJS01000030.1"/>
</dbReference>
<comment type="caution">
    <text evidence="3">The sequence shown here is derived from an EMBL/GenBank/DDBJ whole genome shotgun (WGS) entry which is preliminary data.</text>
</comment>
<sequence>MTRALVAGLALLAACSEGASEPKVSTDGAIAQIREQVEGQRQCAPLLSGRWPIEFSADALQGPKVDALVAAGLVQRITLPAQGDRPRVRIEPTAAGKRDIWLRQLDPASPAEPLLCFGRKAVVAVREETARTGAETGPATMGQVLRYDYRIVQAPAWTQRADVRTAFPFLSQALEKVHTAEQVATQEQGRWKLAGDTGPEASAELPSDQGFFPQ</sequence>
<dbReference type="GeneID" id="78528830"/>
<dbReference type="EMBL" id="BBJS01000030">
    <property type="protein sequence ID" value="GAN14003.1"/>
    <property type="molecule type" value="Genomic_DNA"/>
</dbReference>
<protein>
    <submittedName>
        <fullName evidence="3">DNA, contig: SP630</fullName>
    </submittedName>
</protein>
<evidence type="ECO:0000313" key="3">
    <source>
        <dbReference type="EMBL" id="GAN14003.1"/>
    </source>
</evidence>
<evidence type="ECO:0000313" key="4">
    <source>
        <dbReference type="Proteomes" id="UP000032025"/>
    </source>
</evidence>
<feature type="region of interest" description="Disordered" evidence="1">
    <location>
        <begin position="190"/>
        <end position="214"/>
    </location>
</feature>
<organism evidence="3 4">
    <name type="scientific">Sphingomonas paucimobilis NBRC 13935</name>
    <dbReference type="NCBI Taxonomy" id="1219050"/>
    <lineage>
        <taxon>Bacteria</taxon>
        <taxon>Pseudomonadati</taxon>
        <taxon>Pseudomonadota</taxon>
        <taxon>Alphaproteobacteria</taxon>
        <taxon>Sphingomonadales</taxon>
        <taxon>Sphingomonadaceae</taxon>
        <taxon>Sphingomonas</taxon>
    </lineage>
</organism>
<accession>A0A0C9NH15</accession>
<proteinExistence type="predicted"/>
<keyword evidence="4" id="KW-1185">Reference proteome</keyword>
<name>A0A0C9NH15_SPHPI</name>
<reference evidence="3 4" key="1">
    <citation type="submission" date="2014-08" db="EMBL/GenBank/DDBJ databases">
        <title>Whole genome shotgun sequence of Sphingomonas paucimobilis NBRC 13935.</title>
        <authorList>
            <person name="Hosoyama A."/>
            <person name="Hashimoto M."/>
            <person name="Hosoyama Y."/>
            <person name="Noguchi M."/>
            <person name="Uohara A."/>
            <person name="Ohji S."/>
            <person name="Katano-Makiyama Y."/>
            <person name="Ichikawa N."/>
            <person name="Kimura A."/>
            <person name="Yamazoe A."/>
            <person name="Fujita N."/>
        </authorList>
    </citation>
    <scope>NUCLEOTIDE SEQUENCE [LARGE SCALE GENOMIC DNA]</scope>
    <source>
        <strain evidence="3 4">NBRC 13935</strain>
    </source>
</reference>